<comment type="caution">
    <text evidence="2">The sequence shown here is derived from an EMBL/GenBank/DDBJ whole genome shotgun (WGS) entry which is preliminary data.</text>
</comment>
<dbReference type="OrthoDB" id="10562249at2759"/>
<name>A0A2P5AT05_PARAD</name>
<keyword evidence="3" id="KW-1185">Reference proteome</keyword>
<sequence>MSCQRVCIDHIYIFPVPVMASGSIQSESTSRNQSSSLSRSSSSSLELLAGSPLPVPPLSPTTSRESQRGVRAFQAQIGALSDQLNRSRGELHYYLECIHQLEEHATHAFEHVSEAQHYVDRKIAMLETCF</sequence>
<organism evidence="2 3">
    <name type="scientific">Parasponia andersonii</name>
    <name type="common">Sponia andersonii</name>
    <dbReference type="NCBI Taxonomy" id="3476"/>
    <lineage>
        <taxon>Eukaryota</taxon>
        <taxon>Viridiplantae</taxon>
        <taxon>Streptophyta</taxon>
        <taxon>Embryophyta</taxon>
        <taxon>Tracheophyta</taxon>
        <taxon>Spermatophyta</taxon>
        <taxon>Magnoliopsida</taxon>
        <taxon>eudicotyledons</taxon>
        <taxon>Gunneridae</taxon>
        <taxon>Pentapetalae</taxon>
        <taxon>rosids</taxon>
        <taxon>fabids</taxon>
        <taxon>Rosales</taxon>
        <taxon>Cannabaceae</taxon>
        <taxon>Parasponia</taxon>
    </lineage>
</organism>
<dbReference type="Proteomes" id="UP000237105">
    <property type="component" value="Unassembled WGS sequence"/>
</dbReference>
<reference evidence="3" key="1">
    <citation type="submission" date="2016-06" db="EMBL/GenBank/DDBJ databases">
        <title>Parallel loss of symbiosis genes in relatives of nitrogen-fixing non-legume Parasponia.</title>
        <authorList>
            <person name="Van Velzen R."/>
            <person name="Holmer R."/>
            <person name="Bu F."/>
            <person name="Rutten L."/>
            <person name="Van Zeijl A."/>
            <person name="Liu W."/>
            <person name="Santuari L."/>
            <person name="Cao Q."/>
            <person name="Sharma T."/>
            <person name="Shen D."/>
            <person name="Roswanjaya Y."/>
            <person name="Wardhani T."/>
            <person name="Kalhor M.S."/>
            <person name="Jansen J."/>
            <person name="Van den Hoogen J."/>
            <person name="Gungor B."/>
            <person name="Hartog M."/>
            <person name="Hontelez J."/>
            <person name="Verver J."/>
            <person name="Yang W.-C."/>
            <person name="Schijlen E."/>
            <person name="Repin R."/>
            <person name="Schilthuizen M."/>
            <person name="Schranz E."/>
            <person name="Heidstra R."/>
            <person name="Miyata K."/>
            <person name="Fedorova E."/>
            <person name="Kohlen W."/>
            <person name="Bisseling T."/>
            <person name="Smit S."/>
            <person name="Geurts R."/>
        </authorList>
    </citation>
    <scope>NUCLEOTIDE SEQUENCE [LARGE SCALE GENOMIC DNA]</scope>
    <source>
        <strain evidence="3">cv. WU1-14</strain>
    </source>
</reference>
<feature type="compositionally biased region" description="Low complexity" evidence="1">
    <location>
        <begin position="25"/>
        <end position="52"/>
    </location>
</feature>
<protein>
    <submittedName>
        <fullName evidence="2">Uncharacterized protein</fullName>
    </submittedName>
</protein>
<accession>A0A2P5AT05</accession>
<dbReference type="EMBL" id="JXTB01000460">
    <property type="protein sequence ID" value="PON39621.1"/>
    <property type="molecule type" value="Genomic_DNA"/>
</dbReference>
<dbReference type="AlphaFoldDB" id="A0A2P5AT05"/>
<evidence type="ECO:0000313" key="3">
    <source>
        <dbReference type="Proteomes" id="UP000237105"/>
    </source>
</evidence>
<gene>
    <name evidence="2" type="ORF">PanWU01x14_303590</name>
</gene>
<feature type="region of interest" description="Disordered" evidence="1">
    <location>
        <begin position="25"/>
        <end position="69"/>
    </location>
</feature>
<proteinExistence type="predicted"/>
<evidence type="ECO:0000256" key="1">
    <source>
        <dbReference type="SAM" id="MobiDB-lite"/>
    </source>
</evidence>
<evidence type="ECO:0000313" key="2">
    <source>
        <dbReference type="EMBL" id="PON39621.1"/>
    </source>
</evidence>